<dbReference type="GO" id="GO:0032259">
    <property type="term" value="P:methylation"/>
    <property type="evidence" value="ECO:0007669"/>
    <property type="project" value="UniProtKB-KW"/>
</dbReference>
<keyword evidence="2" id="KW-1185">Reference proteome</keyword>
<dbReference type="AlphaFoldDB" id="A0A150XBF6"/>
<dbReference type="PROSITE" id="PS00018">
    <property type="entry name" value="EF_HAND_1"/>
    <property type="match status" value="1"/>
</dbReference>
<comment type="caution">
    <text evidence="1">The sequence shown here is derived from an EMBL/GenBank/DDBJ whole genome shotgun (WGS) entry which is preliminary data.</text>
</comment>
<dbReference type="Proteomes" id="UP000075606">
    <property type="component" value="Unassembled WGS sequence"/>
</dbReference>
<accession>A0A150XBF6</accession>
<evidence type="ECO:0000313" key="1">
    <source>
        <dbReference type="EMBL" id="KYG76004.1"/>
    </source>
</evidence>
<dbReference type="PROSITE" id="PS00092">
    <property type="entry name" value="N6_MTASE"/>
    <property type="match status" value="1"/>
</dbReference>
<reference evidence="1 2" key="1">
    <citation type="submission" date="2016-01" db="EMBL/GenBank/DDBJ databases">
        <title>Genome sequencing of Roseivirga spongicola UST030701-084.</title>
        <authorList>
            <person name="Selvaratnam C."/>
            <person name="Thevarajoo S."/>
            <person name="Goh K.M."/>
            <person name="Ee R."/>
            <person name="Chan K.-G."/>
            <person name="Chong C.S."/>
        </authorList>
    </citation>
    <scope>NUCLEOTIDE SEQUENCE [LARGE SCALE GENOMIC DNA]</scope>
    <source>
        <strain evidence="1 2">UST030701-084</strain>
    </source>
</reference>
<dbReference type="GO" id="GO:0008168">
    <property type="term" value="F:methyltransferase activity"/>
    <property type="evidence" value="ECO:0007669"/>
    <property type="project" value="UniProtKB-KW"/>
</dbReference>
<gene>
    <name evidence="1" type="ORF">AWW68_09250</name>
</gene>
<dbReference type="InterPro" id="IPR018247">
    <property type="entry name" value="EF_Hand_1_Ca_BS"/>
</dbReference>
<keyword evidence="1" id="KW-0808">Transferase</keyword>
<dbReference type="InterPro" id="IPR002052">
    <property type="entry name" value="DNA_methylase_N6_adenine_CS"/>
</dbReference>
<dbReference type="STRING" id="333140.AWW68_09250"/>
<dbReference type="GO" id="GO:0003676">
    <property type="term" value="F:nucleic acid binding"/>
    <property type="evidence" value="ECO:0007669"/>
    <property type="project" value="InterPro"/>
</dbReference>
<dbReference type="RefSeq" id="WP_068220305.1">
    <property type="nucleotide sequence ID" value="NZ_LRPC01000012.1"/>
</dbReference>
<sequence length="369" mass="42653">MANTNLTAAKKAKNDEFYTQYHDIEKEINAYLDYNPNVFKGKTILLPCDDPEWSNFTKFFAQNFERFGLKKLISTSYAVDSKLYKNGYQVTMFEESAPQYDSKKTRKKGKIFTLTRDISGDGKIDVDDLEWNYLKGDGDFNSPEVKTLRNEADIIITNPPFSLFRDFLKWIREADKQFVIIGNMNAITYKEVFPLIKENKMWLGNGFHAGNAFFATPFAEEYGEGVYYPETGLVKFRNVCWFTTIDHGKRHQPLQLMSMTDNLKFHKKLKGQEAYDRYANFDAIEVPFTDAIPSDFKGAMGVPISFLDKYNPDQFEILGSSRTLGVPISQIAEKGTYMQGGPRFYIPNDDGTYRRMYDRIVIKHKKPVK</sequence>
<keyword evidence="1" id="KW-0489">Methyltransferase</keyword>
<evidence type="ECO:0000313" key="2">
    <source>
        <dbReference type="Proteomes" id="UP000075606"/>
    </source>
</evidence>
<organism evidence="1 2">
    <name type="scientific">Roseivirga spongicola</name>
    <dbReference type="NCBI Taxonomy" id="333140"/>
    <lineage>
        <taxon>Bacteria</taxon>
        <taxon>Pseudomonadati</taxon>
        <taxon>Bacteroidota</taxon>
        <taxon>Cytophagia</taxon>
        <taxon>Cytophagales</taxon>
        <taxon>Roseivirgaceae</taxon>
        <taxon>Roseivirga</taxon>
    </lineage>
</organism>
<dbReference type="OrthoDB" id="9774673at2"/>
<proteinExistence type="predicted"/>
<dbReference type="InterPro" id="IPR025247">
    <property type="entry name" value="EcoRI-like_methylase"/>
</dbReference>
<dbReference type="EMBL" id="LRPC01000012">
    <property type="protein sequence ID" value="KYG76004.1"/>
    <property type="molecule type" value="Genomic_DNA"/>
</dbReference>
<dbReference type="Pfam" id="PF13651">
    <property type="entry name" value="EcoRI_methylase"/>
    <property type="match status" value="1"/>
</dbReference>
<name>A0A150XBF6_9BACT</name>
<protein>
    <submittedName>
        <fullName evidence="1">DNA methyltransferase</fullName>
    </submittedName>
</protein>